<organism evidence="1">
    <name type="scientific">Zea mays</name>
    <name type="common">Maize</name>
    <dbReference type="NCBI Taxonomy" id="4577"/>
    <lineage>
        <taxon>Eukaryota</taxon>
        <taxon>Viridiplantae</taxon>
        <taxon>Streptophyta</taxon>
        <taxon>Embryophyta</taxon>
        <taxon>Tracheophyta</taxon>
        <taxon>Spermatophyta</taxon>
        <taxon>Magnoliopsida</taxon>
        <taxon>Liliopsida</taxon>
        <taxon>Poales</taxon>
        <taxon>Poaceae</taxon>
        <taxon>PACMAD clade</taxon>
        <taxon>Panicoideae</taxon>
        <taxon>Andropogonodae</taxon>
        <taxon>Andropogoneae</taxon>
        <taxon>Tripsacinae</taxon>
        <taxon>Zea</taxon>
    </lineage>
</organism>
<dbReference type="AlphaFoldDB" id="A0A3L6DC66"/>
<proteinExistence type="predicted"/>
<reference evidence="1" key="1">
    <citation type="journal article" date="2018" name="Nat. Genet.">
        <title>Extensive intraspecific gene order and gene structural variations between Mo17 and other maize genomes.</title>
        <authorList>
            <person name="Sun S."/>
            <person name="Zhou Y."/>
            <person name="Chen J."/>
            <person name="Shi J."/>
            <person name="Zhao H."/>
            <person name="Zhao H."/>
            <person name="Song W."/>
            <person name="Zhang M."/>
            <person name="Cui Y."/>
            <person name="Dong X."/>
            <person name="Liu H."/>
            <person name="Ma X."/>
            <person name="Jiao Y."/>
            <person name="Wang B."/>
            <person name="Wei X."/>
            <person name="Stein J.C."/>
            <person name="Glaubitz J.C."/>
            <person name="Lu F."/>
            <person name="Yu G."/>
            <person name="Liang C."/>
            <person name="Fengler K."/>
            <person name="Li B."/>
            <person name="Rafalski A."/>
            <person name="Schnable P.S."/>
            <person name="Ware D.H."/>
            <person name="Buckler E.S."/>
            <person name="Lai J."/>
        </authorList>
    </citation>
    <scope>NUCLEOTIDE SEQUENCE [LARGE SCALE GENOMIC DNA]</scope>
    <source>
        <tissue evidence="1">Seedling</tissue>
    </source>
</reference>
<dbReference type="Proteomes" id="UP000251960">
    <property type="component" value="Chromosome 9"/>
</dbReference>
<dbReference type="EMBL" id="NCVQ01000010">
    <property type="protein sequence ID" value="PWZ05181.1"/>
    <property type="molecule type" value="Genomic_DNA"/>
</dbReference>
<name>A0A3L6DC66_MAIZE</name>
<accession>A0A3L6DC66</accession>
<evidence type="ECO:0000313" key="1">
    <source>
        <dbReference type="EMBL" id="PWZ05181.1"/>
    </source>
</evidence>
<gene>
    <name evidence="1" type="ORF">Zm00014a_001842</name>
</gene>
<protein>
    <submittedName>
        <fullName evidence="1">Uncharacterized protein</fullName>
    </submittedName>
</protein>
<comment type="caution">
    <text evidence="1">The sequence shown here is derived from an EMBL/GenBank/DDBJ whole genome shotgun (WGS) entry which is preliminary data.</text>
</comment>
<sequence>MARRWPGAMVADLRGCTGNGG</sequence>